<accession>A0A4Q4TUC0</accession>
<dbReference type="STRING" id="155417.A0A4Q4TUC0"/>
<comment type="caution">
    <text evidence="1">The sequence shown here is derived from an EMBL/GenBank/DDBJ whole genome shotgun (WGS) entry which is preliminary data.</text>
</comment>
<sequence length="260" mass="29525">MATEQSTSLIIYKGPKDWDRFKGEFQSRAYALDIWDFIDPDQDDPWPTRPKEPEISSYPKKLVRQITTRAASSSTEGTIQVEKVDLTGHSTNTLKMTTEGKQAYTQDFAAYTYKDRKYETFRKSVSELTKWVLESVSPAIKETSLLPGKNLRKWLKQASKSGKRLDEWIVRWQEIMAQGQRHGIPETNTTVIWVNDLCTALAPIAETWTTTFQMVKKAEIDSGPLDEGRSEAVVEALMRTETPNESVTNQTIKALATKPA</sequence>
<evidence type="ECO:0000313" key="2">
    <source>
        <dbReference type="Proteomes" id="UP000293360"/>
    </source>
</evidence>
<gene>
    <name evidence="1" type="ORF">DL764_000289</name>
</gene>
<proteinExistence type="predicted"/>
<dbReference type="Proteomes" id="UP000293360">
    <property type="component" value="Unassembled WGS sequence"/>
</dbReference>
<name>A0A4Q4TUC0_9PEZI</name>
<keyword evidence="2" id="KW-1185">Reference proteome</keyword>
<reference evidence="1 2" key="1">
    <citation type="submission" date="2018-06" db="EMBL/GenBank/DDBJ databases">
        <title>Complete Genomes of Monosporascus.</title>
        <authorList>
            <person name="Robinson A.J."/>
            <person name="Natvig D.O."/>
        </authorList>
    </citation>
    <scope>NUCLEOTIDE SEQUENCE [LARGE SCALE GENOMIC DNA]</scope>
    <source>
        <strain evidence="1 2">CBS 110550</strain>
    </source>
</reference>
<dbReference type="OrthoDB" id="4750641at2759"/>
<dbReference type="EMBL" id="QJNU01000008">
    <property type="protein sequence ID" value="RYP11061.1"/>
    <property type="molecule type" value="Genomic_DNA"/>
</dbReference>
<dbReference type="AlphaFoldDB" id="A0A4Q4TUC0"/>
<organism evidence="1 2">
    <name type="scientific">Monosporascus ibericus</name>
    <dbReference type="NCBI Taxonomy" id="155417"/>
    <lineage>
        <taxon>Eukaryota</taxon>
        <taxon>Fungi</taxon>
        <taxon>Dikarya</taxon>
        <taxon>Ascomycota</taxon>
        <taxon>Pezizomycotina</taxon>
        <taxon>Sordariomycetes</taxon>
        <taxon>Xylariomycetidae</taxon>
        <taxon>Xylariales</taxon>
        <taxon>Xylariales incertae sedis</taxon>
        <taxon>Monosporascus</taxon>
    </lineage>
</organism>
<protein>
    <submittedName>
        <fullName evidence="1">Uncharacterized protein</fullName>
    </submittedName>
</protein>
<evidence type="ECO:0000313" key="1">
    <source>
        <dbReference type="EMBL" id="RYP11061.1"/>
    </source>
</evidence>